<comment type="similarity">
    <text evidence="1">Belongs to the AB hydrolase superfamily.</text>
</comment>
<reference evidence="4" key="1">
    <citation type="journal article" date="2017" name="Ticks Tick Borne Dis.">
        <title>An insight into the sialome of Hyalomma excavatum.</title>
        <authorList>
            <person name="Ribeiro J.M."/>
            <person name="Slovak M."/>
            <person name="Francischetti I.M."/>
        </authorList>
    </citation>
    <scope>NUCLEOTIDE SEQUENCE</scope>
    <source>
        <strain evidence="4">Samish</strain>
        <tissue evidence="4">Salivary glands</tissue>
    </source>
</reference>
<keyword evidence="4" id="KW-0808">Transferase</keyword>
<dbReference type="GO" id="GO:0016787">
    <property type="term" value="F:hydrolase activity"/>
    <property type="evidence" value="ECO:0007669"/>
    <property type="project" value="UniProtKB-KW"/>
</dbReference>
<dbReference type="InterPro" id="IPR029058">
    <property type="entry name" value="AB_hydrolase_fold"/>
</dbReference>
<protein>
    <submittedName>
        <fullName evidence="4">Putative hydrolase/acyltransferase alpha/beta hydrolase superfamily</fullName>
    </submittedName>
</protein>
<dbReference type="GO" id="GO:0016020">
    <property type="term" value="C:membrane"/>
    <property type="evidence" value="ECO:0007669"/>
    <property type="project" value="TreeGrafter"/>
</dbReference>
<name>A0A131XLR5_9ACAR</name>
<feature type="domain" description="AB hydrolase-1" evidence="3">
    <location>
        <begin position="33"/>
        <end position="283"/>
    </location>
</feature>
<evidence type="ECO:0000313" key="4">
    <source>
        <dbReference type="EMBL" id="JAP67100.1"/>
    </source>
</evidence>
<dbReference type="EMBL" id="GEFH01001481">
    <property type="protein sequence ID" value="JAP67100.1"/>
    <property type="molecule type" value="mRNA"/>
</dbReference>
<dbReference type="InterPro" id="IPR000073">
    <property type="entry name" value="AB_hydrolase_1"/>
</dbReference>
<proteinExistence type="evidence at transcript level"/>
<dbReference type="SUPFAM" id="SSF53474">
    <property type="entry name" value="alpha/beta-Hydrolases"/>
    <property type="match status" value="1"/>
</dbReference>
<dbReference type="PANTHER" id="PTHR43798">
    <property type="entry name" value="MONOACYLGLYCEROL LIPASE"/>
    <property type="match status" value="1"/>
</dbReference>
<dbReference type="Pfam" id="PF00561">
    <property type="entry name" value="Abhydrolase_1"/>
    <property type="match status" value="1"/>
</dbReference>
<dbReference type="AlphaFoldDB" id="A0A131XLR5"/>
<sequence length="329" mass="36264">MERRRSLKSKDLLIPVGYGYLHAKDSGPSDGLPVLAIHDWLDNCASFDTLVPLLDPSFRVVALDLVGHGASSNLPRGYQYSHQQFVEDIDCVLDYLGWSYCAILAHGVGATMALYYAGLRPDVCTGVVSLSMSDTVNTHPGHMLPTLVQHIEASGNLEYQKADEETIETVVRDLVDVTGGSLDEDSARVLLGAEDEAGQTLQLAVLSRCLKVYTLSETKKDALTIQNTMTLYRGPLLMVSAKDWCDDDEEGMLRICEDFFRTSCDPFVKLEVDGTHHVHLNNPGLVSDHVNDFLRKSCVSDLTCPSFVYDGSLERNCVDTTPLLTDFVL</sequence>
<evidence type="ECO:0000259" key="3">
    <source>
        <dbReference type="Pfam" id="PF00561"/>
    </source>
</evidence>
<organism evidence="4">
    <name type="scientific">Hyalomma excavatum</name>
    <dbReference type="NCBI Taxonomy" id="257692"/>
    <lineage>
        <taxon>Eukaryota</taxon>
        <taxon>Metazoa</taxon>
        <taxon>Ecdysozoa</taxon>
        <taxon>Arthropoda</taxon>
        <taxon>Chelicerata</taxon>
        <taxon>Arachnida</taxon>
        <taxon>Acari</taxon>
        <taxon>Parasitiformes</taxon>
        <taxon>Ixodida</taxon>
        <taxon>Ixodoidea</taxon>
        <taxon>Ixodidae</taxon>
        <taxon>Hyalomminae</taxon>
        <taxon>Hyalomma</taxon>
    </lineage>
</organism>
<dbReference type="GO" id="GO:0016746">
    <property type="term" value="F:acyltransferase activity"/>
    <property type="evidence" value="ECO:0007669"/>
    <property type="project" value="UniProtKB-KW"/>
</dbReference>
<evidence type="ECO:0000256" key="2">
    <source>
        <dbReference type="ARBA" id="ARBA00022801"/>
    </source>
</evidence>
<keyword evidence="4" id="KW-0012">Acyltransferase</keyword>
<dbReference type="InterPro" id="IPR050266">
    <property type="entry name" value="AB_hydrolase_sf"/>
</dbReference>
<evidence type="ECO:0000256" key="1">
    <source>
        <dbReference type="ARBA" id="ARBA00008645"/>
    </source>
</evidence>
<dbReference type="PANTHER" id="PTHR43798:SF14">
    <property type="entry name" value="SERINE HYDROLASE-LIKE PROTEIN DDB_G0286239"/>
    <property type="match status" value="1"/>
</dbReference>
<accession>A0A131XLR5</accession>
<keyword evidence="2 4" id="KW-0378">Hydrolase</keyword>
<dbReference type="Gene3D" id="3.40.50.1820">
    <property type="entry name" value="alpha/beta hydrolase"/>
    <property type="match status" value="1"/>
</dbReference>